<gene>
    <name evidence="8" type="ORF">HKI87_06g43250</name>
</gene>
<evidence type="ECO:0000313" key="8">
    <source>
        <dbReference type="EMBL" id="WZN62783.1"/>
    </source>
</evidence>
<accession>A0AAX4P9G0</accession>
<feature type="region of interest" description="Disordered" evidence="5">
    <location>
        <begin position="58"/>
        <end position="175"/>
    </location>
</feature>
<keyword evidence="4" id="KW-0067">ATP-binding</keyword>
<evidence type="ECO:0000259" key="6">
    <source>
        <dbReference type="Pfam" id="PF13086"/>
    </source>
</evidence>
<dbReference type="AlphaFoldDB" id="A0AAX4P9G0"/>
<name>A0AAX4P9G0_9CHLO</name>
<organism evidence="8 9">
    <name type="scientific">Chloropicon roscoffensis</name>
    <dbReference type="NCBI Taxonomy" id="1461544"/>
    <lineage>
        <taxon>Eukaryota</taxon>
        <taxon>Viridiplantae</taxon>
        <taxon>Chlorophyta</taxon>
        <taxon>Chloropicophyceae</taxon>
        <taxon>Chloropicales</taxon>
        <taxon>Chloropicaceae</taxon>
        <taxon>Chloropicon</taxon>
    </lineage>
</organism>
<reference evidence="8 9" key="1">
    <citation type="submission" date="2024-03" db="EMBL/GenBank/DDBJ databases">
        <title>Complete genome sequence of the green alga Chloropicon roscoffensis RCC1871.</title>
        <authorList>
            <person name="Lemieux C."/>
            <person name="Pombert J.-F."/>
            <person name="Otis C."/>
            <person name="Turmel M."/>
        </authorList>
    </citation>
    <scope>NUCLEOTIDE SEQUENCE [LARGE SCALE GENOMIC DNA]</scope>
    <source>
        <strain evidence="8 9">RCC1871</strain>
    </source>
</reference>
<dbReference type="GO" id="GO:0016787">
    <property type="term" value="F:hydrolase activity"/>
    <property type="evidence" value="ECO:0007669"/>
    <property type="project" value="UniProtKB-KW"/>
</dbReference>
<dbReference type="InterPro" id="IPR047187">
    <property type="entry name" value="SF1_C_Upf1"/>
</dbReference>
<dbReference type="Pfam" id="PF13087">
    <property type="entry name" value="AAA_12"/>
    <property type="match status" value="1"/>
</dbReference>
<dbReference type="FunFam" id="3.40.50.300:FF:000326">
    <property type="entry name" value="P-loop containing nucleoside triphosphate hydrolase"/>
    <property type="match status" value="1"/>
</dbReference>
<keyword evidence="2" id="KW-0378">Hydrolase</keyword>
<evidence type="ECO:0000256" key="4">
    <source>
        <dbReference type="ARBA" id="ARBA00022840"/>
    </source>
</evidence>
<dbReference type="GO" id="GO:0005524">
    <property type="term" value="F:ATP binding"/>
    <property type="evidence" value="ECO:0007669"/>
    <property type="project" value="UniProtKB-KW"/>
</dbReference>
<dbReference type="CDD" id="cd18042">
    <property type="entry name" value="DEXXQc_SETX"/>
    <property type="match status" value="1"/>
</dbReference>
<keyword evidence="1" id="KW-0547">Nucleotide-binding</keyword>
<evidence type="ECO:0000313" key="9">
    <source>
        <dbReference type="Proteomes" id="UP001472866"/>
    </source>
</evidence>
<dbReference type="PANTHER" id="PTHR10887">
    <property type="entry name" value="DNA2/NAM7 HELICASE FAMILY"/>
    <property type="match status" value="1"/>
</dbReference>
<dbReference type="InterPro" id="IPR041679">
    <property type="entry name" value="DNA2/NAM7-like_C"/>
</dbReference>
<dbReference type="InterPro" id="IPR041677">
    <property type="entry name" value="DNA2/NAM7_AAA_11"/>
</dbReference>
<evidence type="ECO:0000256" key="2">
    <source>
        <dbReference type="ARBA" id="ARBA00022801"/>
    </source>
</evidence>
<dbReference type="Gene3D" id="3.40.50.300">
    <property type="entry name" value="P-loop containing nucleotide triphosphate hydrolases"/>
    <property type="match status" value="2"/>
</dbReference>
<dbReference type="Proteomes" id="UP001472866">
    <property type="component" value="Chromosome 06"/>
</dbReference>
<keyword evidence="9" id="KW-1185">Reference proteome</keyword>
<dbReference type="PANTHER" id="PTHR10887:SF525">
    <property type="entry name" value="P-LOOP CONTAINING NUCLEOSIDE TRIPHOSPHATE HYDROLASES SUPERFAMILY PROTEIN"/>
    <property type="match status" value="1"/>
</dbReference>
<feature type="compositionally biased region" description="Polar residues" evidence="5">
    <location>
        <begin position="137"/>
        <end position="148"/>
    </location>
</feature>
<protein>
    <submittedName>
        <fullName evidence="8">Helicase Sen1</fullName>
    </submittedName>
</protein>
<evidence type="ECO:0000259" key="7">
    <source>
        <dbReference type="Pfam" id="PF13087"/>
    </source>
</evidence>
<sequence>MLSGVADEAFSSVSAGKLKRWLLSKDVDVSGCIEKSDLIKRAKNLRLPFHELLVPPAQKLKRQKPSSDGKSGFVFLGDNIPVRNKNNKRPPSGRFDRGATSSSAGAKRTRPFHSTSPWDSRPQPAPRPGQGPKQTVPHPSNLRSSGPQQLPVHHHRRQDPSRDGRKGNDRSKQSQVELKRCVLGGTLFNPGCQGALDPLVALPSEFGGLSSYVNSFKPLLLEEARASLRRNWEEECENGRLYPAQLQRVEERKGEGGPGRGGEGGALMLEVTFEFDRSKLGKKKIMAQDVLVFVDRQPPRGKVSATEWLSGELLKRAEDDESLRQAAALGEGNARAAQLKHVQCFAGLVKDFRGGRPGDSQASVAVEVFPLCHVHQRCGRECERHVNKASLMARLAARHTWRFSLCGNALVTVKREFGALSNLSSFPLHQSILKPRRMIDGVPGREQLPPECSGQAFQKFLGDHFNEKQYEAVRTAASRMALADNSARTPGKQLGSKAFTLVHGPPGTGKTHTIHGILNAVHLVGFQRYYKRITEAVKQNWNIVTPGAGASSMSRREAQTLCDYLLTPPHLKQKQKQRVLENLAPKPRILVCAPSNAAVDELCKRVVQLQFQDMNMNKYRPDVVRVSAGGASLNQVISQVSARDQATGFLRGLSRRDWDFRNRQSQNEIQRYNRLINHFVSEIKKKRFRLDPKKNPTRADFEDLEANLGELVRLHEARDKHINHLERLALCESIVDMRSRGQLQGAGHDREELVEKKARENLENTFLRDAEIVFSTLSSSANRSFTSLDLNFQVVLIDEAAQASEVECLQPLQYGARHCVLVGDPQQLPATVLSELAARCSYGRSMMERFANDGVYAIQLNEQFRMLPDIREFPSRYFYGDSLRDAQNVVQLSRSKLATIYKYLQSKGEGPPLDGKDDLELLDRAYTVFDVKGTNVRSPQGSLANPEEVSVVLGLYDYLMGKMSPKGEGEEGKPSVSASWARCSVGVITPYRHQRNLLKEAFMKEYGHVGEGSRACNVRIDTIDSFQGKERDVVILSCVRSSSASSSQKKREGDLLGFVSDIRRMNVAITRSKMMLWIVGDMETLQTDEAWKALIEDAERRALVRRDAAELIKNWSKEEGEL</sequence>
<keyword evidence="3 8" id="KW-0347">Helicase</keyword>
<dbReference type="InterPro" id="IPR045055">
    <property type="entry name" value="DNA2/NAM7-like"/>
</dbReference>
<proteinExistence type="predicted"/>
<dbReference type="InterPro" id="IPR027417">
    <property type="entry name" value="P-loop_NTPase"/>
</dbReference>
<dbReference type="GO" id="GO:0004386">
    <property type="term" value="F:helicase activity"/>
    <property type="evidence" value="ECO:0007669"/>
    <property type="project" value="UniProtKB-KW"/>
</dbReference>
<feature type="compositionally biased region" description="Basic and acidic residues" evidence="5">
    <location>
        <begin position="158"/>
        <end position="175"/>
    </location>
</feature>
<feature type="domain" description="DNA2/NAM7 helicase-like C-terminal" evidence="7">
    <location>
        <begin position="842"/>
        <end position="1082"/>
    </location>
</feature>
<dbReference type="EMBL" id="CP151506">
    <property type="protein sequence ID" value="WZN62783.1"/>
    <property type="molecule type" value="Genomic_DNA"/>
</dbReference>
<feature type="domain" description="DNA2/NAM7 helicase helicase" evidence="6">
    <location>
        <begin position="465"/>
        <end position="835"/>
    </location>
</feature>
<dbReference type="Pfam" id="PF13086">
    <property type="entry name" value="AAA_11"/>
    <property type="match status" value="1"/>
</dbReference>
<dbReference type="GO" id="GO:0005694">
    <property type="term" value="C:chromosome"/>
    <property type="evidence" value="ECO:0007669"/>
    <property type="project" value="UniProtKB-ARBA"/>
</dbReference>
<evidence type="ECO:0000256" key="3">
    <source>
        <dbReference type="ARBA" id="ARBA00022806"/>
    </source>
</evidence>
<evidence type="ECO:0000256" key="1">
    <source>
        <dbReference type="ARBA" id="ARBA00022741"/>
    </source>
</evidence>
<dbReference type="CDD" id="cd18808">
    <property type="entry name" value="SF1_C_Upf1"/>
    <property type="match status" value="1"/>
</dbReference>
<evidence type="ECO:0000256" key="5">
    <source>
        <dbReference type="SAM" id="MobiDB-lite"/>
    </source>
</evidence>
<dbReference type="SUPFAM" id="SSF52540">
    <property type="entry name" value="P-loop containing nucleoside triphosphate hydrolases"/>
    <property type="match status" value="1"/>
</dbReference>